<accession>A0A1N7FI98</accession>
<dbReference type="InterPro" id="IPR013154">
    <property type="entry name" value="ADH-like_N"/>
</dbReference>
<evidence type="ECO:0000256" key="1">
    <source>
        <dbReference type="ARBA" id="ARBA00022857"/>
    </source>
</evidence>
<proteinExistence type="predicted"/>
<dbReference type="RefSeq" id="WP_076479204.1">
    <property type="nucleotide sequence ID" value="NZ_FTNT01000005.1"/>
</dbReference>
<dbReference type="Proteomes" id="UP000186218">
    <property type="component" value="Unassembled WGS sequence"/>
</dbReference>
<name>A0A1N7FI98_9NOCA</name>
<dbReference type="Gene3D" id="3.40.50.720">
    <property type="entry name" value="NAD(P)-binding Rossmann-like Domain"/>
    <property type="match status" value="1"/>
</dbReference>
<sequence length="326" mass="33813">MSRVVVFDETGAPDVLRVVDEFVDEPGPGEVRIRIEAVGVNRLDAMMRTGGYPRPIRSPHTRLGCEGTGIIDAIGDGVEGWEVGDAVIVAALPTMDLNGTYADHTVVPADAVVTRPDGLDPTHAAALWVGGSTAYGALIEKAGMRPADHVLITAASSGVGLAAIQVANQIGATPIAVTRRSAKRDALLAAGAAAVIATDTDDLADEVRRLTRGVGADIILDSVMGPGLSGLAQNVRAGGTLVTVGWLDPRPAPFPMTGPLTIHRYVGFELLADPAAVRRMAAFLGAGVRSGTLIPTIDSVFTLDDVVDAHRRLDTGDLLGKIVLTT</sequence>
<dbReference type="STRING" id="1344003.SAMN05445060_2088"/>
<organism evidence="3 4">
    <name type="scientific">Williamsia sterculiae</name>
    <dbReference type="NCBI Taxonomy" id="1344003"/>
    <lineage>
        <taxon>Bacteria</taxon>
        <taxon>Bacillati</taxon>
        <taxon>Actinomycetota</taxon>
        <taxon>Actinomycetes</taxon>
        <taxon>Mycobacteriales</taxon>
        <taxon>Nocardiaceae</taxon>
        <taxon>Williamsia</taxon>
    </lineage>
</organism>
<dbReference type="GO" id="GO:0016491">
    <property type="term" value="F:oxidoreductase activity"/>
    <property type="evidence" value="ECO:0007669"/>
    <property type="project" value="InterPro"/>
</dbReference>
<dbReference type="OrthoDB" id="9792162at2"/>
<dbReference type="CDD" id="cd08268">
    <property type="entry name" value="MDR2"/>
    <property type="match status" value="1"/>
</dbReference>
<dbReference type="EMBL" id="FTNT01000005">
    <property type="protein sequence ID" value="SIR99956.1"/>
    <property type="molecule type" value="Genomic_DNA"/>
</dbReference>
<evidence type="ECO:0000313" key="3">
    <source>
        <dbReference type="EMBL" id="SIR99956.1"/>
    </source>
</evidence>
<dbReference type="PANTHER" id="PTHR44154:SF1">
    <property type="entry name" value="QUINONE OXIDOREDUCTASE"/>
    <property type="match status" value="1"/>
</dbReference>
<evidence type="ECO:0000313" key="4">
    <source>
        <dbReference type="Proteomes" id="UP000186218"/>
    </source>
</evidence>
<dbReference type="SMART" id="SM00829">
    <property type="entry name" value="PKS_ER"/>
    <property type="match status" value="1"/>
</dbReference>
<dbReference type="AlphaFoldDB" id="A0A1N7FI98"/>
<reference evidence="3 4" key="1">
    <citation type="submission" date="2017-01" db="EMBL/GenBank/DDBJ databases">
        <authorList>
            <person name="Mah S.A."/>
            <person name="Swanson W.J."/>
            <person name="Moy G.W."/>
            <person name="Vacquier V.D."/>
        </authorList>
    </citation>
    <scope>NUCLEOTIDE SEQUENCE [LARGE SCALE GENOMIC DNA]</scope>
    <source>
        <strain evidence="3 4">CPCC 203464</strain>
    </source>
</reference>
<dbReference type="SUPFAM" id="SSF51735">
    <property type="entry name" value="NAD(P)-binding Rossmann-fold domains"/>
    <property type="match status" value="1"/>
</dbReference>
<dbReference type="Pfam" id="PF08240">
    <property type="entry name" value="ADH_N"/>
    <property type="match status" value="1"/>
</dbReference>
<dbReference type="InterPro" id="IPR013149">
    <property type="entry name" value="ADH-like_C"/>
</dbReference>
<feature type="domain" description="Enoyl reductase (ER)" evidence="2">
    <location>
        <begin position="11"/>
        <end position="324"/>
    </location>
</feature>
<dbReference type="SUPFAM" id="SSF50129">
    <property type="entry name" value="GroES-like"/>
    <property type="match status" value="1"/>
</dbReference>
<protein>
    <submittedName>
        <fullName evidence="3">NADPH:quinone reductase</fullName>
    </submittedName>
</protein>
<dbReference type="InterPro" id="IPR020843">
    <property type="entry name" value="ER"/>
</dbReference>
<keyword evidence="1" id="KW-0521">NADP</keyword>
<dbReference type="InterPro" id="IPR011032">
    <property type="entry name" value="GroES-like_sf"/>
</dbReference>
<evidence type="ECO:0000259" key="2">
    <source>
        <dbReference type="SMART" id="SM00829"/>
    </source>
</evidence>
<dbReference type="InterPro" id="IPR051603">
    <property type="entry name" value="Zinc-ADH_QOR/CCCR"/>
</dbReference>
<dbReference type="Pfam" id="PF00107">
    <property type="entry name" value="ADH_zinc_N"/>
    <property type="match status" value="1"/>
</dbReference>
<dbReference type="InterPro" id="IPR036291">
    <property type="entry name" value="NAD(P)-bd_dom_sf"/>
</dbReference>
<dbReference type="Gene3D" id="3.90.180.10">
    <property type="entry name" value="Medium-chain alcohol dehydrogenases, catalytic domain"/>
    <property type="match status" value="1"/>
</dbReference>
<gene>
    <name evidence="3" type="ORF">SAMN05445060_2088</name>
</gene>
<dbReference type="PANTHER" id="PTHR44154">
    <property type="entry name" value="QUINONE OXIDOREDUCTASE"/>
    <property type="match status" value="1"/>
</dbReference>
<keyword evidence="4" id="KW-1185">Reference proteome</keyword>